<evidence type="ECO:0000313" key="1">
    <source>
        <dbReference type="EMBL" id="MEQ2269277.1"/>
    </source>
</evidence>
<comment type="caution">
    <text evidence="1">The sequence shown here is derived from an EMBL/GenBank/DDBJ whole genome shotgun (WGS) entry which is preliminary data.</text>
</comment>
<evidence type="ECO:0008006" key="3">
    <source>
        <dbReference type="Google" id="ProtNLM"/>
    </source>
</evidence>
<dbReference type="Proteomes" id="UP001444071">
    <property type="component" value="Unassembled WGS sequence"/>
</dbReference>
<gene>
    <name evidence="1" type="ORF">XENORESO_002586</name>
</gene>
<keyword evidence="2" id="KW-1185">Reference proteome</keyword>
<accession>A0ABV0WJY1</accession>
<evidence type="ECO:0000313" key="2">
    <source>
        <dbReference type="Proteomes" id="UP001444071"/>
    </source>
</evidence>
<reference evidence="1 2" key="1">
    <citation type="submission" date="2021-06" db="EMBL/GenBank/DDBJ databases">
        <authorList>
            <person name="Palmer J.M."/>
        </authorList>
    </citation>
    <scope>NUCLEOTIDE SEQUENCE [LARGE SCALE GENOMIC DNA]</scope>
    <source>
        <strain evidence="1 2">XR_2019</strain>
        <tissue evidence="1">Muscle</tissue>
    </source>
</reference>
<organism evidence="1 2">
    <name type="scientific">Xenotaenia resolanae</name>
    <dbReference type="NCBI Taxonomy" id="208358"/>
    <lineage>
        <taxon>Eukaryota</taxon>
        <taxon>Metazoa</taxon>
        <taxon>Chordata</taxon>
        <taxon>Craniata</taxon>
        <taxon>Vertebrata</taxon>
        <taxon>Euteleostomi</taxon>
        <taxon>Actinopterygii</taxon>
        <taxon>Neopterygii</taxon>
        <taxon>Teleostei</taxon>
        <taxon>Neoteleostei</taxon>
        <taxon>Acanthomorphata</taxon>
        <taxon>Ovalentaria</taxon>
        <taxon>Atherinomorphae</taxon>
        <taxon>Cyprinodontiformes</taxon>
        <taxon>Goodeidae</taxon>
        <taxon>Xenotaenia</taxon>
    </lineage>
</organism>
<proteinExistence type="predicted"/>
<protein>
    <recommendedName>
        <fullName evidence="3">PiggyBac transposable element-derived protein domain-containing protein</fullName>
    </recommendedName>
</protein>
<dbReference type="EMBL" id="JAHRIM010051423">
    <property type="protein sequence ID" value="MEQ2269277.1"/>
    <property type="molecule type" value="Genomic_DNA"/>
</dbReference>
<sequence>MQVSQHSVELKVQLLTGRKGVRVGEVWVDKLRRVPCRQTQNFIWKIKDIIKDYVPEKHIYCINSLYTGTVYWGVMSTLHAESKGSFFHFLQHTLKKPAVKAQTNTDLTINVCNSTFPCPLLQIFTLQEQNNHMHSRC</sequence>
<name>A0ABV0WJY1_9TELE</name>